<feature type="binding site" evidence="11">
    <location>
        <position position="134"/>
    </location>
    <ligand>
        <name>NADP(+)</name>
        <dbReference type="ChEBI" id="CHEBI:58349"/>
    </ligand>
</feature>
<evidence type="ECO:0000256" key="2">
    <source>
        <dbReference type="ARBA" id="ARBA00004864"/>
    </source>
</evidence>
<feature type="active site" evidence="11">
    <location>
        <position position="108"/>
    </location>
</feature>
<comment type="similarity">
    <text evidence="4 11 12">Belongs to the ketol-acid reductoisomerase family.</text>
</comment>
<proteinExistence type="inferred from homology"/>
<dbReference type="Pfam" id="PF01450">
    <property type="entry name" value="KARI_C"/>
    <property type="match status" value="1"/>
</dbReference>
<evidence type="ECO:0000256" key="1">
    <source>
        <dbReference type="ARBA" id="ARBA00002172"/>
    </source>
</evidence>
<dbReference type="InterPro" id="IPR013116">
    <property type="entry name" value="KARI_N"/>
</dbReference>
<name>A0ABY5MX15_9SPHN</name>
<evidence type="ECO:0000256" key="8">
    <source>
        <dbReference type="ARBA" id="ARBA00023002"/>
    </source>
</evidence>
<dbReference type="NCBIfam" id="NF004017">
    <property type="entry name" value="PRK05479.1"/>
    <property type="match status" value="1"/>
</dbReference>
<evidence type="ECO:0000259" key="14">
    <source>
        <dbReference type="PROSITE" id="PS51851"/>
    </source>
</evidence>
<sequence length="348" mass="37509">MERIYTDDDARHDALRGATIAVIGYGSQGRSHARNLRDSGYHVIVGARGGGGAERRAQDNGFATFSPAEAARQAQLVCLLTPDMSHRRVYADDIAPNLKAGGALLVAHGFSVIYGEVRPRADIDVILVAPKGPGDLVRREYEIGRGVPCLFAAEQDASGEARAKALSYARGIGGTRAGAIETSFREETETDLFGEQAVLCGGATELVAAGFKTLVDAGYKPEVAYFECLHELKLIVDLMYEGGFAKMLHFVSETAKYGDFVSGPRVINDETRARMGEVLADIQSGAFARQWIAESAAGKPEYQRMWDADLAQPIEQVGAKLRKHMAWLQQPAVEAPDEAAPQPQSQAA</sequence>
<comment type="pathway">
    <text evidence="2 11">Amino-acid biosynthesis; L-valine biosynthesis; L-valine from pyruvate: step 2/4.</text>
</comment>
<feature type="binding site" evidence="11">
    <location>
        <begin position="25"/>
        <end position="28"/>
    </location>
    <ligand>
        <name>NADP(+)</name>
        <dbReference type="ChEBI" id="CHEBI:58349"/>
    </ligand>
</feature>
<feature type="binding site" evidence="11 12">
    <location>
        <position position="191"/>
    </location>
    <ligand>
        <name>Mg(2+)</name>
        <dbReference type="ChEBI" id="CHEBI:18420"/>
        <label>2</label>
    </ligand>
</feature>
<feature type="binding site" evidence="11">
    <location>
        <position position="48"/>
    </location>
    <ligand>
        <name>NADP(+)</name>
        <dbReference type="ChEBI" id="CHEBI:58349"/>
    </ligand>
</feature>
<accession>A0ABY5MX15</accession>
<keyword evidence="6 11" id="KW-0479">Metal-binding</keyword>
<dbReference type="Gene3D" id="3.40.50.720">
    <property type="entry name" value="NAD(P)-binding Rossmann-like Domain"/>
    <property type="match status" value="1"/>
</dbReference>
<keyword evidence="9 11" id="KW-0100">Branched-chain amino acid biosynthesis</keyword>
<dbReference type="EC" id="1.1.1.86" evidence="11"/>
<gene>
    <name evidence="11 15" type="primary">ilvC</name>
    <name evidence="15" type="ORF">M1K48_01515</name>
</gene>
<evidence type="ECO:0000256" key="4">
    <source>
        <dbReference type="ARBA" id="ARBA00010318"/>
    </source>
</evidence>
<reference evidence="15 16" key="1">
    <citation type="submission" date="2022-05" db="EMBL/GenBank/DDBJ databases">
        <title>S8-45 Sphingomonas ultraviolaceadurans.</title>
        <authorList>
            <person name="Liu Y."/>
        </authorList>
    </citation>
    <scope>NUCLEOTIDE SEQUENCE [LARGE SCALE GENOMIC DNA]</scope>
    <source>
        <strain evidence="15 16">S8-45</strain>
    </source>
</reference>
<comment type="function">
    <text evidence="1 11">Involved in the biosynthesis of branched-chain amino acids (BCAA). Catalyzes an alkyl-migration followed by a ketol-acid reduction of (S)-2-acetolactate (S2AL) to yield (R)-2,3-dihydroxy-isovalerate. In the isomerase reaction, S2AL is rearranged via a Mg-dependent methyl migration to produce 3-hydroxy-3-methyl-2-ketobutyrate (HMKB). In the reductase reaction, this 2-ketoacid undergoes a metal-dependent reduction by NADPH to yield (R)-2,3-dihydroxy-isovalerate.</text>
</comment>
<dbReference type="HAMAP" id="MF_00435">
    <property type="entry name" value="IlvC"/>
    <property type="match status" value="1"/>
</dbReference>
<evidence type="ECO:0000259" key="13">
    <source>
        <dbReference type="PROSITE" id="PS51850"/>
    </source>
</evidence>
<dbReference type="InterPro" id="IPR014359">
    <property type="entry name" value="KARI_prok"/>
</dbReference>
<feature type="binding site" evidence="11 12">
    <location>
        <position position="195"/>
    </location>
    <ligand>
        <name>Mg(2+)</name>
        <dbReference type="ChEBI" id="CHEBI:18420"/>
        <label>1</label>
    </ligand>
</feature>
<dbReference type="NCBIfam" id="NF009940">
    <property type="entry name" value="PRK13403.1"/>
    <property type="match status" value="1"/>
</dbReference>
<dbReference type="InterPro" id="IPR013023">
    <property type="entry name" value="KARI"/>
</dbReference>
<feature type="binding site" evidence="11 12">
    <location>
        <position position="191"/>
    </location>
    <ligand>
        <name>Mg(2+)</name>
        <dbReference type="ChEBI" id="CHEBI:18420"/>
        <label>1</label>
    </ligand>
</feature>
<dbReference type="PIRSF" id="PIRSF000116">
    <property type="entry name" value="IlvC_gammaproteo"/>
    <property type="match status" value="1"/>
</dbReference>
<keyword evidence="7 11" id="KW-0460">Magnesium</keyword>
<evidence type="ECO:0000256" key="7">
    <source>
        <dbReference type="ARBA" id="ARBA00022842"/>
    </source>
</evidence>
<keyword evidence="11" id="KW-0521">NADP</keyword>
<feature type="domain" description="KARI C-terminal knotted" evidence="14">
    <location>
        <begin position="183"/>
        <end position="328"/>
    </location>
</feature>
<evidence type="ECO:0000313" key="16">
    <source>
        <dbReference type="Proteomes" id="UP000831921"/>
    </source>
</evidence>
<dbReference type="EMBL" id="CP097253">
    <property type="protein sequence ID" value="UUR08351.1"/>
    <property type="molecule type" value="Genomic_DNA"/>
</dbReference>
<feature type="binding site" evidence="11 12">
    <location>
        <position position="227"/>
    </location>
    <ligand>
        <name>Mg(2+)</name>
        <dbReference type="ChEBI" id="CHEBI:18420"/>
        <label>2</label>
    </ligand>
</feature>
<dbReference type="InterPro" id="IPR008927">
    <property type="entry name" value="6-PGluconate_DH-like_C_sf"/>
</dbReference>
<feature type="binding site" evidence="11 12">
    <location>
        <position position="252"/>
    </location>
    <ligand>
        <name>substrate</name>
    </ligand>
</feature>
<dbReference type="GO" id="GO:0004455">
    <property type="term" value="F:ketol-acid reductoisomerase activity"/>
    <property type="evidence" value="ECO:0007669"/>
    <property type="project" value="UniProtKB-EC"/>
</dbReference>
<organism evidence="15 16">
    <name type="scientific">Sphingomonas glaciei</name>
    <dbReference type="NCBI Taxonomy" id="2938948"/>
    <lineage>
        <taxon>Bacteria</taxon>
        <taxon>Pseudomonadati</taxon>
        <taxon>Pseudomonadota</taxon>
        <taxon>Alphaproteobacteria</taxon>
        <taxon>Sphingomonadales</taxon>
        <taxon>Sphingomonadaceae</taxon>
        <taxon>Sphingomonas</taxon>
    </lineage>
</organism>
<dbReference type="SUPFAM" id="SSF51735">
    <property type="entry name" value="NAD(P)-binding Rossmann-fold domains"/>
    <property type="match status" value="1"/>
</dbReference>
<evidence type="ECO:0000256" key="10">
    <source>
        <dbReference type="ARBA" id="ARBA00049021"/>
    </source>
</evidence>
<feature type="domain" description="KARI N-terminal Rossmann" evidence="13">
    <location>
        <begin position="1"/>
        <end position="182"/>
    </location>
</feature>
<keyword evidence="5 11" id="KW-0028">Amino-acid biosynthesis</keyword>
<feature type="binding site" evidence="11 12">
    <location>
        <position position="231"/>
    </location>
    <ligand>
        <name>Mg(2+)</name>
        <dbReference type="ChEBI" id="CHEBI:18420"/>
        <label>2</label>
    </ligand>
</feature>
<protein>
    <recommendedName>
        <fullName evidence="11">Ketol-acid reductoisomerase (NADP(+))</fullName>
        <shortName evidence="11">KARI</shortName>
        <ecNumber evidence="11">1.1.1.86</ecNumber>
    </recommendedName>
    <alternativeName>
        <fullName evidence="11">Acetohydroxy-acid isomeroreductase</fullName>
        <shortName evidence="11">AHIR</shortName>
    </alternativeName>
    <alternativeName>
        <fullName evidence="11">Alpha-keto-beta-hydroxylacyl reductoisomerase</fullName>
    </alternativeName>
</protein>
<dbReference type="RefSeq" id="WP_249504128.1">
    <property type="nucleotide sequence ID" value="NZ_CP097253.1"/>
</dbReference>
<comment type="caution">
    <text evidence="11">Lacks conserved residue(s) required for the propagation of feature annotation.</text>
</comment>
<evidence type="ECO:0000256" key="11">
    <source>
        <dbReference type="HAMAP-Rule" id="MF_00435"/>
    </source>
</evidence>
<evidence type="ECO:0000256" key="12">
    <source>
        <dbReference type="PROSITE-ProRule" id="PRU01198"/>
    </source>
</evidence>
<evidence type="ECO:0000256" key="6">
    <source>
        <dbReference type="ARBA" id="ARBA00022723"/>
    </source>
</evidence>
<evidence type="ECO:0000313" key="15">
    <source>
        <dbReference type="EMBL" id="UUR08351.1"/>
    </source>
</evidence>
<dbReference type="NCBIfam" id="TIGR00465">
    <property type="entry name" value="ilvC"/>
    <property type="match status" value="1"/>
</dbReference>
<dbReference type="InterPro" id="IPR036291">
    <property type="entry name" value="NAD(P)-bd_dom_sf"/>
</dbReference>
<dbReference type="Proteomes" id="UP000831921">
    <property type="component" value="Chromosome"/>
</dbReference>
<evidence type="ECO:0000256" key="3">
    <source>
        <dbReference type="ARBA" id="ARBA00004885"/>
    </source>
</evidence>
<dbReference type="PROSITE" id="PS51851">
    <property type="entry name" value="KARI_C"/>
    <property type="match status" value="1"/>
</dbReference>
<comment type="catalytic activity">
    <reaction evidence="10 11">
        <text>(2R)-2,3-dihydroxy-3-methylbutanoate + NADP(+) = (2S)-2-acetolactate + NADPH + H(+)</text>
        <dbReference type="Rhea" id="RHEA:22068"/>
        <dbReference type="ChEBI" id="CHEBI:15378"/>
        <dbReference type="ChEBI" id="CHEBI:49072"/>
        <dbReference type="ChEBI" id="CHEBI:57783"/>
        <dbReference type="ChEBI" id="CHEBI:58349"/>
        <dbReference type="ChEBI" id="CHEBI:58476"/>
        <dbReference type="EC" id="1.1.1.86"/>
    </reaction>
</comment>
<comment type="pathway">
    <text evidence="3 11">Amino-acid biosynthesis; L-isoleucine biosynthesis; L-isoleucine from 2-oxobutanoate: step 2/4.</text>
</comment>
<dbReference type="PANTHER" id="PTHR21371:SF1">
    <property type="entry name" value="KETOL-ACID REDUCTOISOMERASE, MITOCHONDRIAL"/>
    <property type="match status" value="1"/>
</dbReference>
<dbReference type="InterPro" id="IPR000506">
    <property type="entry name" value="KARI_C"/>
</dbReference>
<evidence type="ECO:0000256" key="9">
    <source>
        <dbReference type="ARBA" id="ARBA00023304"/>
    </source>
</evidence>
<dbReference type="SUPFAM" id="SSF48179">
    <property type="entry name" value="6-phosphogluconate dehydrogenase C-terminal domain-like"/>
    <property type="match status" value="1"/>
</dbReference>
<dbReference type="PANTHER" id="PTHR21371">
    <property type="entry name" value="KETOL-ACID REDUCTOISOMERASE, MITOCHONDRIAL"/>
    <property type="match status" value="1"/>
</dbReference>
<comment type="catalytic activity">
    <reaction evidence="11">
        <text>(2R,3R)-2,3-dihydroxy-3-methylpentanoate + NADP(+) = (S)-2-ethyl-2-hydroxy-3-oxobutanoate + NADPH + H(+)</text>
        <dbReference type="Rhea" id="RHEA:13493"/>
        <dbReference type="ChEBI" id="CHEBI:15378"/>
        <dbReference type="ChEBI" id="CHEBI:49256"/>
        <dbReference type="ChEBI" id="CHEBI:49258"/>
        <dbReference type="ChEBI" id="CHEBI:57783"/>
        <dbReference type="ChEBI" id="CHEBI:58349"/>
        <dbReference type="EC" id="1.1.1.86"/>
    </reaction>
</comment>
<keyword evidence="16" id="KW-1185">Reference proteome</keyword>
<keyword evidence="8 11" id="KW-0560">Oxidoreductase</keyword>
<evidence type="ECO:0000256" key="5">
    <source>
        <dbReference type="ARBA" id="ARBA00022605"/>
    </source>
</evidence>
<dbReference type="Gene3D" id="6.10.240.10">
    <property type="match status" value="1"/>
</dbReference>
<comment type="cofactor">
    <cofactor evidence="11">
        <name>Mg(2+)</name>
        <dbReference type="ChEBI" id="CHEBI:18420"/>
    </cofactor>
    <text evidence="11">Binds 2 magnesium ions per subunit.</text>
</comment>
<dbReference type="Pfam" id="PF07991">
    <property type="entry name" value="KARI_N"/>
    <property type="match status" value="1"/>
</dbReference>
<dbReference type="PROSITE" id="PS51850">
    <property type="entry name" value="KARI_N"/>
    <property type="match status" value="1"/>
</dbReference>